<evidence type="ECO:0000313" key="1">
    <source>
        <dbReference type="EMBL" id="GAG78314.1"/>
    </source>
</evidence>
<sequence>MGTKVKISANFCVFNEEDFIYYSLKAIYPFVDKIVIAASDTSWKGNDFQIDRSLEIINTFPDVDGKIVLKLGSWKNATEHRNFLLNVSRTLGMDYFWVIDSDEIYVKETVDKLKQAITQYPNVINFYCAWWTYWRSFYYRIEPPEISTFVIGKIVPSFRIINVRQPSSGKTMRVDTSLHHYSYAKRPERVKQKLRNII</sequence>
<protein>
    <recommendedName>
        <fullName evidence="2">Glycosyltransferase 2-like domain-containing protein</fullName>
    </recommendedName>
</protein>
<dbReference type="InterPro" id="IPR029044">
    <property type="entry name" value="Nucleotide-diphossugar_trans"/>
</dbReference>
<feature type="non-terminal residue" evidence="1">
    <location>
        <position position="198"/>
    </location>
</feature>
<gene>
    <name evidence="1" type="ORF">S01H4_31175</name>
</gene>
<proteinExistence type="predicted"/>
<comment type="caution">
    <text evidence="1">The sequence shown here is derived from an EMBL/GenBank/DDBJ whole genome shotgun (WGS) entry which is preliminary data.</text>
</comment>
<accession>X1A9C5</accession>
<dbReference type="SUPFAM" id="SSF53448">
    <property type="entry name" value="Nucleotide-diphospho-sugar transferases"/>
    <property type="match status" value="1"/>
</dbReference>
<name>X1A9C5_9ZZZZ</name>
<dbReference type="EMBL" id="BART01016165">
    <property type="protein sequence ID" value="GAG78314.1"/>
    <property type="molecule type" value="Genomic_DNA"/>
</dbReference>
<reference evidence="1" key="1">
    <citation type="journal article" date="2014" name="Front. Microbiol.">
        <title>High frequency of phylogenetically diverse reductive dehalogenase-homologous genes in deep subseafloor sedimentary metagenomes.</title>
        <authorList>
            <person name="Kawai M."/>
            <person name="Futagami T."/>
            <person name="Toyoda A."/>
            <person name="Takaki Y."/>
            <person name="Nishi S."/>
            <person name="Hori S."/>
            <person name="Arai W."/>
            <person name="Tsubouchi T."/>
            <person name="Morono Y."/>
            <person name="Uchiyama I."/>
            <person name="Ito T."/>
            <person name="Fujiyama A."/>
            <person name="Inagaki F."/>
            <person name="Takami H."/>
        </authorList>
    </citation>
    <scope>NUCLEOTIDE SEQUENCE</scope>
    <source>
        <strain evidence="1">Expedition CK06-06</strain>
    </source>
</reference>
<organism evidence="1">
    <name type="scientific">marine sediment metagenome</name>
    <dbReference type="NCBI Taxonomy" id="412755"/>
    <lineage>
        <taxon>unclassified sequences</taxon>
        <taxon>metagenomes</taxon>
        <taxon>ecological metagenomes</taxon>
    </lineage>
</organism>
<evidence type="ECO:0008006" key="2">
    <source>
        <dbReference type="Google" id="ProtNLM"/>
    </source>
</evidence>
<dbReference type="AlphaFoldDB" id="X1A9C5"/>
<dbReference type="Gene3D" id="3.90.550.10">
    <property type="entry name" value="Spore Coat Polysaccharide Biosynthesis Protein SpsA, Chain A"/>
    <property type="match status" value="1"/>
</dbReference>